<accession>A0A5B9E9X5</accession>
<dbReference type="Proteomes" id="UP000321820">
    <property type="component" value="Chromosome"/>
</dbReference>
<organism evidence="6 7">
    <name type="scientific">Terriglobus albidus</name>
    <dbReference type="NCBI Taxonomy" id="1592106"/>
    <lineage>
        <taxon>Bacteria</taxon>
        <taxon>Pseudomonadati</taxon>
        <taxon>Acidobacteriota</taxon>
        <taxon>Terriglobia</taxon>
        <taxon>Terriglobales</taxon>
        <taxon>Acidobacteriaceae</taxon>
        <taxon>Terriglobus</taxon>
    </lineage>
</organism>
<dbReference type="Gene3D" id="1.10.260.40">
    <property type="entry name" value="lambda repressor-like DNA-binding domains"/>
    <property type="match status" value="1"/>
</dbReference>
<evidence type="ECO:0000259" key="5">
    <source>
        <dbReference type="PROSITE" id="PS50943"/>
    </source>
</evidence>
<evidence type="ECO:0000256" key="2">
    <source>
        <dbReference type="ARBA" id="ARBA00023125"/>
    </source>
</evidence>
<dbReference type="PANTHER" id="PTHR30146">
    <property type="entry name" value="LACI-RELATED TRANSCRIPTIONAL REPRESSOR"/>
    <property type="match status" value="1"/>
</dbReference>
<evidence type="ECO:0000259" key="4">
    <source>
        <dbReference type="PROSITE" id="PS50932"/>
    </source>
</evidence>
<dbReference type="SMART" id="SM00354">
    <property type="entry name" value="HTH_LACI"/>
    <property type="match status" value="1"/>
</dbReference>
<dbReference type="GO" id="GO:0003700">
    <property type="term" value="F:DNA-binding transcription factor activity"/>
    <property type="evidence" value="ECO:0007669"/>
    <property type="project" value="TreeGrafter"/>
</dbReference>
<dbReference type="CDD" id="cd06267">
    <property type="entry name" value="PBP1_LacI_sugar_binding-like"/>
    <property type="match status" value="1"/>
</dbReference>
<dbReference type="SUPFAM" id="SSF53822">
    <property type="entry name" value="Periplasmic binding protein-like I"/>
    <property type="match status" value="1"/>
</dbReference>
<dbReference type="PROSITE" id="PS50932">
    <property type="entry name" value="HTH_LACI_2"/>
    <property type="match status" value="1"/>
</dbReference>
<evidence type="ECO:0000256" key="3">
    <source>
        <dbReference type="ARBA" id="ARBA00023163"/>
    </source>
</evidence>
<protein>
    <submittedName>
        <fullName evidence="6">LacI family transcriptional regulator</fullName>
    </submittedName>
</protein>
<dbReference type="OrthoDB" id="37081at2"/>
<proteinExistence type="predicted"/>
<dbReference type="InterPro" id="IPR028082">
    <property type="entry name" value="Peripla_BP_I"/>
</dbReference>
<dbReference type="InterPro" id="IPR046335">
    <property type="entry name" value="LacI/GalR-like_sensor"/>
</dbReference>
<keyword evidence="7" id="KW-1185">Reference proteome</keyword>
<gene>
    <name evidence="6" type="ORF">FTW19_10915</name>
</gene>
<feature type="domain" description="HTH cro/C1-type" evidence="5">
    <location>
        <begin position="11"/>
        <end position="54"/>
    </location>
</feature>
<evidence type="ECO:0000313" key="7">
    <source>
        <dbReference type="Proteomes" id="UP000321820"/>
    </source>
</evidence>
<evidence type="ECO:0000256" key="1">
    <source>
        <dbReference type="ARBA" id="ARBA00023015"/>
    </source>
</evidence>
<dbReference type="CDD" id="cd01392">
    <property type="entry name" value="HTH_LacI"/>
    <property type="match status" value="1"/>
</dbReference>
<feature type="domain" description="HTH lacI-type" evidence="4">
    <location>
        <begin position="10"/>
        <end position="64"/>
    </location>
</feature>
<dbReference type="InterPro" id="IPR010982">
    <property type="entry name" value="Lambda_DNA-bd_dom_sf"/>
</dbReference>
<dbReference type="InterPro" id="IPR000843">
    <property type="entry name" value="HTH_LacI"/>
</dbReference>
<dbReference type="Pfam" id="PF13377">
    <property type="entry name" value="Peripla_BP_3"/>
    <property type="match status" value="1"/>
</dbReference>
<dbReference type="KEGG" id="talb:FTW19_10915"/>
<keyword evidence="2" id="KW-0238">DNA-binding</keyword>
<dbReference type="SUPFAM" id="SSF47413">
    <property type="entry name" value="lambda repressor-like DNA-binding domains"/>
    <property type="match status" value="1"/>
</dbReference>
<dbReference type="InterPro" id="IPR001387">
    <property type="entry name" value="Cro/C1-type_HTH"/>
</dbReference>
<dbReference type="PANTHER" id="PTHR30146:SF109">
    <property type="entry name" value="HTH-TYPE TRANSCRIPTIONAL REGULATOR GALS"/>
    <property type="match status" value="1"/>
</dbReference>
<evidence type="ECO:0000313" key="6">
    <source>
        <dbReference type="EMBL" id="QEE28464.1"/>
    </source>
</evidence>
<dbReference type="GO" id="GO:0000976">
    <property type="term" value="F:transcription cis-regulatory region binding"/>
    <property type="evidence" value="ECO:0007669"/>
    <property type="project" value="TreeGrafter"/>
</dbReference>
<reference evidence="6 7" key="1">
    <citation type="submission" date="2019-08" db="EMBL/GenBank/DDBJ databases">
        <title>Complete genome sequence of Terriglobus albidus strain ORNL.</title>
        <authorList>
            <person name="Podar M."/>
        </authorList>
    </citation>
    <scope>NUCLEOTIDE SEQUENCE [LARGE SCALE GENOMIC DNA]</scope>
    <source>
        <strain evidence="6 7">ORNL</strain>
    </source>
</reference>
<dbReference type="Gene3D" id="3.40.50.2300">
    <property type="match status" value="2"/>
</dbReference>
<dbReference type="AlphaFoldDB" id="A0A5B9E9X5"/>
<keyword evidence="1" id="KW-0805">Transcription regulation</keyword>
<sequence length="347" mass="37817">MSVSRPMGRVTLADVAKAAGVATMTVSRYLHGNPNISAATARKVKAAIDRLGYRPNYAARVLMGQPSKVIGLILPNLANPFFSLIAHCVQQAAHARGYLVWIAATNDDPSSDLELIERMHDHHVDGLLLASSPGSTIPLEKMGGIPTVAIDRPLRGAGVDFVTVDDRTAAREAVSHLLQHGYKRIAITGIDAQIRPIQERILGYQDAMHAAGLPALPYIRCDDAASAIQICKTLRSGKRPIEALFPLNGDTSVLFLEAFEELRISIPRDLAFFSYGDIPLSRAIRPRLSAVQQPIEAMAEQATLRLLEQIEQKTKPSRVRIKIPASLVIRESCGCKRKGEIKTIPSM</sequence>
<keyword evidence="3" id="KW-0804">Transcription</keyword>
<dbReference type="EMBL" id="CP042806">
    <property type="protein sequence ID" value="QEE28464.1"/>
    <property type="molecule type" value="Genomic_DNA"/>
</dbReference>
<name>A0A5B9E9X5_9BACT</name>
<dbReference type="RefSeq" id="WP_147647654.1">
    <property type="nucleotide sequence ID" value="NZ_CP042806.1"/>
</dbReference>
<dbReference type="Pfam" id="PF00356">
    <property type="entry name" value="LacI"/>
    <property type="match status" value="1"/>
</dbReference>
<dbReference type="PROSITE" id="PS50943">
    <property type="entry name" value="HTH_CROC1"/>
    <property type="match status" value="1"/>
</dbReference>